<dbReference type="NCBIfam" id="TIGR00211">
    <property type="entry name" value="glyS"/>
    <property type="match status" value="1"/>
</dbReference>
<evidence type="ECO:0000256" key="7">
    <source>
        <dbReference type="ARBA" id="ARBA00047937"/>
    </source>
</evidence>
<dbReference type="RefSeq" id="WP_003776784.1">
    <property type="nucleotide sequence ID" value="NZ_JH992957.1"/>
</dbReference>
<evidence type="ECO:0000313" key="9">
    <source>
        <dbReference type="EMBL" id="EKU94063.1"/>
    </source>
</evidence>
<evidence type="ECO:0000256" key="6">
    <source>
        <dbReference type="ARBA" id="ARBA00023146"/>
    </source>
</evidence>
<keyword evidence="4 8" id="KW-0067">ATP-binding</keyword>
<dbReference type="InterPro" id="IPR015944">
    <property type="entry name" value="Gly-tRNA-synth_bsu"/>
</dbReference>
<dbReference type="GO" id="GO:0006426">
    <property type="term" value="P:glycyl-tRNA aminoacylation"/>
    <property type="evidence" value="ECO:0007669"/>
    <property type="project" value="UniProtKB-UniRule"/>
</dbReference>
<dbReference type="GO" id="GO:0004820">
    <property type="term" value="F:glycine-tRNA ligase activity"/>
    <property type="evidence" value="ECO:0007669"/>
    <property type="project" value="UniProtKB-UniRule"/>
</dbReference>
<sequence length="685" mass="77541">MSHQFLYEIGLEELPARFITDLEAQLKNLVSQFLNDQGLAYSKIKSYSTPRRLAVQVWDLADSQEDKTESFRGPAKKIALDQDGQWTKAALGFAKGQGMSADDIVFKEDKGQDYAFIEKFRPGQKADQVLEDISQVVSGLTAPVSMKWGDNHFRFVRPVHQLVCLLDDQVIDSSLFNVSSGRKTDGHRFLGETLELASAENYEKALKNQYVIADRQDRQEDIARQIEALCQDKNWQSPLYNQALLDEVTDLVEYPTVFFGEFDSSFLSVPERILETSMADHQRYFPVRSKLGDFLPYFIGVRNGNEAGLENVVAGNEKVLVARLEDAKFFYQEDKDHSIDYFLNQLDQVTYHDKLGSMQDKQDRVGQICLDLLDYVSLTQAERDDLSRAAAIYKFDLVTAVVDEFSSLQGYIGGVYAQEFGESQAVAQAIGEQYLPTSSRGDLPESKLGSILAMADKLESLLMFFSINLIPSGSNDPYALRRAAYGLIRILDDQDLSLDLTDFFYQLAQDLGIEDTHFIEKLDQFIKERVDKYLEAQYQIPHDIRQAAISGLHLNPVKAIKVGQKLAEDRGSQDYKFMVESLSRVANMTQQETSHAEVDPDLAQSQSEEDLIKASVFLLGLFQESDDITAQYEALKEISPKIEAFFDNNMVNTEDDQVRANRYAILDQITQASHSFADFNQLLTK</sequence>
<keyword evidence="5 8" id="KW-0648">Protein biosynthesis</keyword>
<comment type="subunit">
    <text evidence="8">Tetramer of two alpha and two beta subunits.</text>
</comment>
<keyword evidence="2 8" id="KW-0436">Ligase</keyword>
<dbReference type="PATRIC" id="fig|883081.3.peg.377"/>
<keyword evidence="6 8" id="KW-0030">Aminoacyl-tRNA synthetase</keyword>
<dbReference type="PROSITE" id="PS50861">
    <property type="entry name" value="AA_TRNA_LIGASE_II_GLYAB"/>
    <property type="match status" value="1"/>
</dbReference>
<name>K9EBL5_9LACT</name>
<evidence type="ECO:0000256" key="2">
    <source>
        <dbReference type="ARBA" id="ARBA00022598"/>
    </source>
</evidence>
<dbReference type="EC" id="6.1.1.14" evidence="8"/>
<dbReference type="Proteomes" id="UP000009875">
    <property type="component" value="Unassembled WGS sequence"/>
</dbReference>
<evidence type="ECO:0000256" key="4">
    <source>
        <dbReference type="ARBA" id="ARBA00022840"/>
    </source>
</evidence>
<comment type="subcellular location">
    <subcellularLocation>
        <location evidence="8">Cytoplasm</location>
    </subcellularLocation>
</comment>
<keyword evidence="8" id="KW-0963">Cytoplasm</keyword>
<dbReference type="SUPFAM" id="SSF109604">
    <property type="entry name" value="HD-domain/PDEase-like"/>
    <property type="match status" value="1"/>
</dbReference>
<dbReference type="GO" id="GO:0005829">
    <property type="term" value="C:cytosol"/>
    <property type="evidence" value="ECO:0007669"/>
    <property type="project" value="TreeGrafter"/>
</dbReference>
<gene>
    <name evidence="8" type="primary">glyS</name>
    <name evidence="9" type="ORF">HMPREF9698_00375</name>
</gene>
<organism evidence="9 10">
    <name type="scientific">Alloiococcus otitis ATCC 51267</name>
    <dbReference type="NCBI Taxonomy" id="883081"/>
    <lineage>
        <taxon>Bacteria</taxon>
        <taxon>Bacillati</taxon>
        <taxon>Bacillota</taxon>
        <taxon>Bacilli</taxon>
        <taxon>Lactobacillales</taxon>
        <taxon>Carnobacteriaceae</taxon>
        <taxon>Alloiococcus</taxon>
    </lineage>
</organism>
<evidence type="ECO:0000256" key="8">
    <source>
        <dbReference type="HAMAP-Rule" id="MF_00255"/>
    </source>
</evidence>
<dbReference type="HOGENOM" id="CLU_007220_2_2_9"/>
<dbReference type="GO" id="GO:0005524">
    <property type="term" value="F:ATP binding"/>
    <property type="evidence" value="ECO:0007669"/>
    <property type="project" value="UniProtKB-UniRule"/>
</dbReference>
<comment type="catalytic activity">
    <reaction evidence="7 8">
        <text>tRNA(Gly) + glycine + ATP = glycyl-tRNA(Gly) + AMP + diphosphate</text>
        <dbReference type="Rhea" id="RHEA:16013"/>
        <dbReference type="Rhea" id="RHEA-COMP:9664"/>
        <dbReference type="Rhea" id="RHEA-COMP:9683"/>
        <dbReference type="ChEBI" id="CHEBI:30616"/>
        <dbReference type="ChEBI" id="CHEBI:33019"/>
        <dbReference type="ChEBI" id="CHEBI:57305"/>
        <dbReference type="ChEBI" id="CHEBI:78442"/>
        <dbReference type="ChEBI" id="CHEBI:78522"/>
        <dbReference type="ChEBI" id="CHEBI:456215"/>
        <dbReference type="EC" id="6.1.1.14"/>
    </reaction>
</comment>
<dbReference type="eggNOG" id="COG0751">
    <property type="taxonomic scope" value="Bacteria"/>
</dbReference>
<dbReference type="InterPro" id="IPR006194">
    <property type="entry name" value="Gly-tRNA-synth_heterodimer"/>
</dbReference>
<comment type="similarity">
    <text evidence="1 8">Belongs to the class-II aminoacyl-tRNA synthetase family.</text>
</comment>
<evidence type="ECO:0000256" key="5">
    <source>
        <dbReference type="ARBA" id="ARBA00022917"/>
    </source>
</evidence>
<dbReference type="Pfam" id="PF02092">
    <property type="entry name" value="tRNA_synt_2f"/>
    <property type="match status" value="1"/>
</dbReference>
<dbReference type="PANTHER" id="PTHR30075">
    <property type="entry name" value="GLYCYL-TRNA SYNTHETASE"/>
    <property type="match status" value="1"/>
</dbReference>
<dbReference type="PANTHER" id="PTHR30075:SF2">
    <property type="entry name" value="GLYCINE--TRNA LIGASE, CHLOROPLASTIC_MITOCHONDRIAL 2"/>
    <property type="match status" value="1"/>
</dbReference>
<accession>K9EBL5</accession>
<dbReference type="PRINTS" id="PR01045">
    <property type="entry name" value="TRNASYNTHGB"/>
</dbReference>
<comment type="caution">
    <text evidence="9">The sequence shown here is derived from an EMBL/GenBank/DDBJ whole genome shotgun (WGS) entry which is preliminary data.</text>
</comment>
<dbReference type="EMBL" id="AGXA01000005">
    <property type="protein sequence ID" value="EKU94063.1"/>
    <property type="molecule type" value="Genomic_DNA"/>
</dbReference>
<reference evidence="9 10" key="1">
    <citation type="submission" date="2012-09" db="EMBL/GenBank/DDBJ databases">
        <title>The Genome Sequence of Alloiococcus otitis ATCC 51267.</title>
        <authorList>
            <consortium name="The Broad Institute Genome Sequencing Platform"/>
            <person name="Earl A."/>
            <person name="Ward D."/>
            <person name="Feldgarden M."/>
            <person name="Gevers D."/>
            <person name="Huys G."/>
            <person name="Walker B."/>
            <person name="Young S.K."/>
            <person name="Zeng Q."/>
            <person name="Gargeya S."/>
            <person name="Fitzgerald M."/>
            <person name="Haas B."/>
            <person name="Abouelleil A."/>
            <person name="Alvarado L."/>
            <person name="Arachchi H.M."/>
            <person name="Berlin A.M."/>
            <person name="Chapman S.B."/>
            <person name="Goldberg J."/>
            <person name="Griggs A."/>
            <person name="Gujja S."/>
            <person name="Hansen M."/>
            <person name="Howarth C."/>
            <person name="Imamovic A."/>
            <person name="Larimer J."/>
            <person name="McCowen C."/>
            <person name="Montmayeur A."/>
            <person name="Murphy C."/>
            <person name="Neiman D."/>
            <person name="Pearson M."/>
            <person name="Priest M."/>
            <person name="Roberts A."/>
            <person name="Saif S."/>
            <person name="Shea T."/>
            <person name="Sisk P."/>
            <person name="Sykes S."/>
            <person name="Wortman J."/>
            <person name="Nusbaum C."/>
            <person name="Birren B."/>
        </authorList>
    </citation>
    <scope>NUCLEOTIDE SEQUENCE [LARGE SCALE GENOMIC DNA]</scope>
    <source>
        <strain evidence="9 10">ATCC 51267</strain>
    </source>
</reference>
<evidence type="ECO:0000313" key="10">
    <source>
        <dbReference type="Proteomes" id="UP000009875"/>
    </source>
</evidence>
<keyword evidence="10" id="KW-1185">Reference proteome</keyword>
<dbReference type="STRING" id="883081.HMPREF9698_00375"/>
<evidence type="ECO:0000256" key="3">
    <source>
        <dbReference type="ARBA" id="ARBA00022741"/>
    </source>
</evidence>
<dbReference type="HAMAP" id="MF_00255">
    <property type="entry name" value="Gly_tRNA_synth_beta"/>
    <property type="match status" value="1"/>
</dbReference>
<dbReference type="AlphaFoldDB" id="K9EBL5"/>
<keyword evidence="3 8" id="KW-0547">Nucleotide-binding</keyword>
<proteinExistence type="inferred from homology"/>
<evidence type="ECO:0000256" key="1">
    <source>
        <dbReference type="ARBA" id="ARBA00008226"/>
    </source>
</evidence>
<protein>
    <recommendedName>
        <fullName evidence="8">Glycine--tRNA ligase beta subunit</fullName>
        <ecNumber evidence="8">6.1.1.14</ecNumber>
    </recommendedName>
    <alternativeName>
        <fullName evidence="8">Glycyl-tRNA synthetase beta subunit</fullName>
        <shortName evidence="8">GlyRS</shortName>
    </alternativeName>
</protein>